<protein>
    <recommendedName>
        <fullName evidence="3">Autotransporter outer membrane beta-barrel domain-containing protein</fullName>
    </recommendedName>
</protein>
<comment type="caution">
    <text evidence="1">The sequence shown here is derived from an EMBL/GenBank/DDBJ whole genome shotgun (WGS) entry which is preliminary data.</text>
</comment>
<evidence type="ECO:0000313" key="2">
    <source>
        <dbReference type="Proteomes" id="UP001171945"/>
    </source>
</evidence>
<dbReference type="Proteomes" id="UP001171945">
    <property type="component" value="Unassembled WGS sequence"/>
</dbReference>
<dbReference type="InterPro" id="IPR012334">
    <property type="entry name" value="Pectin_lyas_fold"/>
</dbReference>
<dbReference type="Gene3D" id="2.160.20.10">
    <property type="entry name" value="Single-stranded right-handed beta-helix, Pectin lyase-like"/>
    <property type="match status" value="2"/>
</dbReference>
<name>A0ABT7VSB0_9GAMM</name>
<keyword evidence="2" id="KW-1185">Reference proteome</keyword>
<reference evidence="1" key="1">
    <citation type="submission" date="2023-06" db="EMBL/GenBank/DDBJ databases">
        <title>Uncultivated large filamentous bacteria from sulfidic sediments reveal new species and different genomic features in energy metabolism and defense.</title>
        <authorList>
            <person name="Fonseca A."/>
        </authorList>
    </citation>
    <scope>NUCLEOTIDE SEQUENCE</scope>
    <source>
        <strain evidence="1">HSG4</strain>
    </source>
</reference>
<dbReference type="EMBL" id="JAUCGM010000189">
    <property type="protein sequence ID" value="MDM8562532.1"/>
    <property type="molecule type" value="Genomic_DNA"/>
</dbReference>
<dbReference type="SUPFAM" id="SSF51126">
    <property type="entry name" value="Pectin lyase-like"/>
    <property type="match status" value="1"/>
</dbReference>
<dbReference type="InterPro" id="IPR011050">
    <property type="entry name" value="Pectin_lyase_fold/virulence"/>
</dbReference>
<proteinExistence type="predicted"/>
<evidence type="ECO:0000313" key="1">
    <source>
        <dbReference type="EMBL" id="MDM8562532.1"/>
    </source>
</evidence>
<feature type="non-terminal residue" evidence="1">
    <location>
        <position position="1"/>
    </location>
</feature>
<gene>
    <name evidence="1" type="ORF">QUF54_04180</name>
</gene>
<organism evidence="1 2">
    <name type="scientific">Candidatus Marithioploca araucensis</name>
    <dbReference type="NCBI Taxonomy" id="70273"/>
    <lineage>
        <taxon>Bacteria</taxon>
        <taxon>Pseudomonadati</taxon>
        <taxon>Pseudomonadota</taxon>
        <taxon>Gammaproteobacteria</taxon>
        <taxon>Thiotrichales</taxon>
        <taxon>Thiotrichaceae</taxon>
        <taxon>Candidatus Marithioploca</taxon>
    </lineage>
</organism>
<sequence length="306" mass="31364">LHLADGALIGTITKGTGQGGHVKIKTTKDITLSGEDYRGVTSGIWTDSQGSGDGGHVELKANQLTLLNGSNIRANSSQSGQGGQISINVNDLVKLEGLDSAGYGSYIMANAQGKTVDAGNGGTIEIIAGRLQLADGAQIATSTFGPGQGGELAVRVTEKATFSGQDQSEEGFRSGLLTTSEGQTEAAGNGGTIVLVAGDLRLADNGEINAMTYGPGVGGNINIQAQTVKLTDSTVMASSEARGDAGQVVLVIGDKLQMRDSRIATKALNADGGNMELIATSYVYLVNSRITTSVSEDFGGGWQYYP</sequence>
<accession>A0ABT7VSB0</accession>
<evidence type="ECO:0008006" key="3">
    <source>
        <dbReference type="Google" id="ProtNLM"/>
    </source>
</evidence>